<dbReference type="SMART" id="SM00858">
    <property type="entry name" value="SAF"/>
    <property type="match status" value="1"/>
</dbReference>
<keyword evidence="7" id="KW-1185">Reference proteome</keyword>
<dbReference type="Gene3D" id="2.30.30.760">
    <property type="match status" value="1"/>
</dbReference>
<comment type="subcellular location">
    <subcellularLocation>
        <location evidence="1 4">Periplasm</location>
    </subcellularLocation>
</comment>
<evidence type="ECO:0000259" key="5">
    <source>
        <dbReference type="SMART" id="SM00858"/>
    </source>
</evidence>
<evidence type="ECO:0000256" key="4">
    <source>
        <dbReference type="RuleBase" id="RU362063"/>
    </source>
</evidence>
<keyword evidence="3 4" id="KW-0574">Periplasm</keyword>
<dbReference type="GO" id="GO:0042597">
    <property type="term" value="C:periplasmic space"/>
    <property type="evidence" value="ECO:0007669"/>
    <property type="project" value="UniProtKB-SubCell"/>
</dbReference>
<evidence type="ECO:0000256" key="3">
    <source>
        <dbReference type="ARBA" id="ARBA00022764"/>
    </source>
</evidence>
<dbReference type="InterPro" id="IPR013974">
    <property type="entry name" value="SAF"/>
</dbReference>
<reference evidence="6 7" key="1">
    <citation type="submission" date="2015-12" db="EMBL/GenBank/DDBJ databases">
        <title>Nitrous oxide reduction kinetics distinguish bacteria harboring typical versus atypical NosZ.</title>
        <authorList>
            <person name="Yoon S."/>
            <person name="Nissen S."/>
            <person name="Park D."/>
            <person name="Sanford R.A."/>
            <person name="Loeffler F.E."/>
        </authorList>
    </citation>
    <scope>NUCLEOTIDE SEQUENCE [LARGE SCALE GENOMIC DNA]</scope>
    <source>
        <strain evidence="6 7">ATCC BAA-841</strain>
    </source>
</reference>
<evidence type="ECO:0000256" key="2">
    <source>
        <dbReference type="ARBA" id="ARBA00022729"/>
    </source>
</evidence>
<proteinExistence type="inferred from homology"/>
<dbReference type="InterPro" id="IPR039246">
    <property type="entry name" value="Flagellar_FlgA"/>
</dbReference>
<evidence type="ECO:0000313" key="6">
    <source>
        <dbReference type="EMBL" id="KXB30492.1"/>
    </source>
</evidence>
<comment type="function">
    <text evidence="4">Involved in the assembly process of the P-ring formation. It may associate with FlgF on the rod constituting a structure essential for the P-ring assembly or may act as a modulator protein for the P-ring assembly.</text>
</comment>
<keyword evidence="6" id="KW-0966">Cell projection</keyword>
<dbReference type="Pfam" id="PF13144">
    <property type="entry name" value="ChapFlgA"/>
    <property type="match status" value="1"/>
</dbReference>
<sequence length="225" mass="23293">MPSRSLLFALLLVIASPLLCAEFDPVLDTAERYVRAQTQGLPGKVTIAMGKLDASRLPPCTAHEAFSPPGTRMIGKTHVGVRCLGPNIWSVLVPVQIAITGNYVSTARALAAGQLIQPGDLVSSTGDLSTLPAGVVADPALAIGKTLRNSLGAGQPLRDNQLLAPMVIRQGQTVRVLSKGSGFAVSSEGRALSNASEGQIAQIRMPSGQTVSGIAKSDGSIEISF</sequence>
<feature type="domain" description="SAF" evidence="5">
    <location>
        <begin position="101"/>
        <end position="163"/>
    </location>
</feature>
<dbReference type="EMBL" id="LODL01000021">
    <property type="protein sequence ID" value="KXB30492.1"/>
    <property type="molecule type" value="Genomic_DNA"/>
</dbReference>
<name>A0A133XHU1_9RHOO</name>
<dbReference type="Proteomes" id="UP000070186">
    <property type="component" value="Unassembled WGS sequence"/>
</dbReference>
<organism evidence="6 7">
    <name type="scientific">Dechloromonas denitrificans</name>
    <dbReference type="NCBI Taxonomy" id="281362"/>
    <lineage>
        <taxon>Bacteria</taxon>
        <taxon>Pseudomonadati</taxon>
        <taxon>Pseudomonadota</taxon>
        <taxon>Betaproteobacteria</taxon>
        <taxon>Rhodocyclales</taxon>
        <taxon>Azonexaceae</taxon>
        <taxon>Dechloromonas</taxon>
    </lineage>
</organism>
<dbReference type="NCBIfam" id="TIGR03170">
    <property type="entry name" value="flgA_cterm"/>
    <property type="match status" value="1"/>
</dbReference>
<feature type="signal peptide" evidence="4">
    <location>
        <begin position="1"/>
        <end position="21"/>
    </location>
</feature>
<comment type="similarity">
    <text evidence="4">Belongs to the FlgA family.</text>
</comment>
<keyword evidence="6" id="KW-0969">Cilium</keyword>
<dbReference type="Pfam" id="PF17656">
    <property type="entry name" value="ChapFlgA_N"/>
    <property type="match status" value="1"/>
</dbReference>
<evidence type="ECO:0000256" key="1">
    <source>
        <dbReference type="ARBA" id="ARBA00004418"/>
    </source>
</evidence>
<keyword evidence="2 4" id="KW-0732">Signal</keyword>
<dbReference type="InterPro" id="IPR041231">
    <property type="entry name" value="FlgA_N"/>
</dbReference>
<dbReference type="PANTHER" id="PTHR36307">
    <property type="entry name" value="FLAGELLA BASAL BODY P-RING FORMATION PROTEIN FLGA"/>
    <property type="match status" value="1"/>
</dbReference>
<dbReference type="PANTHER" id="PTHR36307:SF1">
    <property type="entry name" value="FLAGELLA BASAL BODY P-RING FORMATION PROTEIN FLGA"/>
    <property type="match status" value="1"/>
</dbReference>
<gene>
    <name evidence="6" type="ORF">AT959_14265</name>
</gene>
<keyword evidence="4" id="KW-1005">Bacterial flagellum biogenesis</keyword>
<dbReference type="Gene3D" id="3.90.1210.10">
    <property type="entry name" value="Antifreeze-like/N-acetylneuraminic acid synthase C-terminal domain"/>
    <property type="match status" value="1"/>
</dbReference>
<feature type="chain" id="PRO_5007356532" description="Flagella basal body P-ring formation protein FlgA" evidence="4">
    <location>
        <begin position="22"/>
        <end position="225"/>
    </location>
</feature>
<dbReference type="GO" id="GO:0044780">
    <property type="term" value="P:bacterial-type flagellum assembly"/>
    <property type="evidence" value="ECO:0007669"/>
    <property type="project" value="InterPro"/>
</dbReference>
<dbReference type="AlphaFoldDB" id="A0A133XHU1"/>
<evidence type="ECO:0000313" key="7">
    <source>
        <dbReference type="Proteomes" id="UP000070186"/>
    </source>
</evidence>
<protein>
    <recommendedName>
        <fullName evidence="4">Flagella basal body P-ring formation protein FlgA</fullName>
    </recommendedName>
</protein>
<dbReference type="CDD" id="cd11614">
    <property type="entry name" value="SAF_CpaB_FlgA_like"/>
    <property type="match status" value="1"/>
</dbReference>
<keyword evidence="6" id="KW-0282">Flagellum</keyword>
<dbReference type="InterPro" id="IPR017585">
    <property type="entry name" value="SAF_FlgA"/>
</dbReference>
<comment type="caution">
    <text evidence="6">The sequence shown here is derived from an EMBL/GenBank/DDBJ whole genome shotgun (WGS) entry which is preliminary data.</text>
</comment>
<accession>A0A133XHU1</accession>
<dbReference type="STRING" id="281362.AT959_14265"/>